<organism evidence="2 3">
    <name type="scientific">Myxococcus fulvus</name>
    <dbReference type="NCBI Taxonomy" id="33"/>
    <lineage>
        <taxon>Bacteria</taxon>
        <taxon>Pseudomonadati</taxon>
        <taxon>Myxococcota</taxon>
        <taxon>Myxococcia</taxon>
        <taxon>Myxococcales</taxon>
        <taxon>Cystobacterineae</taxon>
        <taxon>Myxococcaceae</taxon>
        <taxon>Myxococcus</taxon>
    </lineage>
</organism>
<evidence type="ECO:0000313" key="3">
    <source>
        <dbReference type="Proteomes" id="UP000321514"/>
    </source>
</evidence>
<dbReference type="AlphaFoldDB" id="A0A511TD27"/>
<feature type="compositionally biased region" description="Low complexity" evidence="1">
    <location>
        <begin position="65"/>
        <end position="78"/>
    </location>
</feature>
<feature type="compositionally biased region" description="Basic residues" evidence="1">
    <location>
        <begin position="79"/>
        <end position="88"/>
    </location>
</feature>
<accession>A0A511TD27</accession>
<name>A0A511TD27_MYXFU</name>
<dbReference type="Proteomes" id="UP000321514">
    <property type="component" value="Unassembled WGS sequence"/>
</dbReference>
<feature type="region of interest" description="Disordered" evidence="1">
    <location>
        <begin position="65"/>
        <end position="92"/>
    </location>
</feature>
<evidence type="ECO:0000256" key="1">
    <source>
        <dbReference type="SAM" id="MobiDB-lite"/>
    </source>
</evidence>
<comment type="caution">
    <text evidence="2">The sequence shown here is derived from an EMBL/GenBank/DDBJ whole genome shotgun (WGS) entry which is preliminary data.</text>
</comment>
<proteinExistence type="predicted"/>
<dbReference type="EMBL" id="BJXR01000053">
    <property type="protein sequence ID" value="GEN12089.1"/>
    <property type="molecule type" value="Genomic_DNA"/>
</dbReference>
<gene>
    <name evidence="2" type="ORF">MFU01_71260</name>
</gene>
<sequence>MSCASCGKPLAGAPSAKASFCPACIEGLNKAGVPIEWAASECSKYRGLTVSVAMLTGLHQKSKSGARAAAGSGSAAASHSHRKQKAKKPSAAAMGSAAAAASVLGRHEEGDGGPPRRFKPLTPLEQIQLDLLYHRLDIRRLDIHVTSKDQNGYGDLINCLHTGRLLSQGTGWNVVVGSTHQALERMLPSFPWVTSETSASWEPHIRLETPTPSGDEDALAVSEYSYRVGGAMNAFTRKSGLGPDEIGIMINQELGIPLSLAALRLETPGLGAFFGANQGSRFFFGYGAGQKKDARYNLLLDRVVFDAGIERAVVFPVNHNVIDKSRGKGRSGKSYIDEYLKDRHFQCTRVGKDEDFGVFTVATVAVGAKRTIKVVAMKPEKTIVYADMQQMWRAADRSFTIAEGDQSFSEAISAGIPMAYHLWPADDGLVHKRELFQHFVARSEVHAGVDEFLRACASYPEATYDKNALMGIIACSNDEGFVRRYAGFAREVAERCNIETGLQCFVRRHWLRKFRSKLDEVDPELRAQVEEIVQLEERGDFHQAVAATRAMLSASSWRLLESNIKWGVGEGAAMRRLGVVKEVLSPRPAGAAQRPVGALEFTPEILSLISEYEESRVPVAPPVPGLMGAAGAPPAETATAAAGTAPVGASAAAAAGVVPAPPKPPSS</sequence>
<protein>
    <submittedName>
        <fullName evidence="2">Uncharacterized protein</fullName>
    </submittedName>
</protein>
<reference evidence="2 3" key="1">
    <citation type="submission" date="2019-07" db="EMBL/GenBank/DDBJ databases">
        <title>Whole genome shotgun sequence of Myxococcus fulvus NBRC 100333.</title>
        <authorList>
            <person name="Hosoyama A."/>
            <person name="Uohara A."/>
            <person name="Ohji S."/>
            <person name="Ichikawa N."/>
        </authorList>
    </citation>
    <scope>NUCLEOTIDE SEQUENCE [LARGE SCALE GENOMIC DNA]</scope>
    <source>
        <strain evidence="2 3">NBRC 100333</strain>
    </source>
</reference>
<evidence type="ECO:0000313" key="2">
    <source>
        <dbReference type="EMBL" id="GEN12089.1"/>
    </source>
</evidence>